<organism evidence="5 6">
    <name type="scientific">Pseudomonas syringae pv. antirrhini</name>
    <dbReference type="NCBI Taxonomy" id="251702"/>
    <lineage>
        <taxon>Bacteria</taxon>
        <taxon>Pseudomonadati</taxon>
        <taxon>Pseudomonadota</taxon>
        <taxon>Gammaproteobacteria</taxon>
        <taxon>Pseudomonadales</taxon>
        <taxon>Pseudomonadaceae</taxon>
        <taxon>Pseudomonas</taxon>
    </lineage>
</organism>
<name>A0A0P9M580_9PSED</name>
<evidence type="ECO:0000313" key="5">
    <source>
        <dbReference type="EMBL" id="KPW52695.1"/>
    </source>
</evidence>
<dbReference type="GO" id="GO:0016020">
    <property type="term" value="C:membrane"/>
    <property type="evidence" value="ECO:0007669"/>
    <property type="project" value="InterPro"/>
</dbReference>
<accession>A0A0P9M580</accession>
<comment type="similarity">
    <text evidence="1">Belongs to the outer membrane porin (Opr) (TC 1.B.25) family.</text>
</comment>
<dbReference type="PATRIC" id="fig|251702.3.peg.45"/>
<dbReference type="GO" id="GO:0015288">
    <property type="term" value="F:porin activity"/>
    <property type="evidence" value="ECO:0007669"/>
    <property type="project" value="TreeGrafter"/>
</dbReference>
<dbReference type="InterPro" id="IPR005318">
    <property type="entry name" value="OM_porin_bac"/>
</dbReference>
<dbReference type="Gene3D" id="2.40.160.10">
    <property type="entry name" value="Porin"/>
    <property type="match status" value="1"/>
</dbReference>
<dbReference type="EMBL" id="LJPT01000009">
    <property type="protein sequence ID" value="KPW52695.1"/>
    <property type="molecule type" value="Genomic_DNA"/>
</dbReference>
<feature type="chain" id="PRO_5030014168" evidence="4">
    <location>
        <begin position="34"/>
        <end position="459"/>
    </location>
</feature>
<sequence>MAHICLGNWMTYINIRCGLSAFLVSVVPQIALAAPYVSDQATSNGLVEDSTLHVLLRNYYFNRDRKNQLDDYRDWTLGLQGVFSSGFTQGTVGVGVDAFGYSGIRLWGPDRYAGSWNLTMDSNADGSRENDSAYGKAGAAAKFRISRTQIRIGDMQPVTSPVFALGGTRLTPQTATGIQVLSSEVTDLDLEGGHFWSSTSEPTTSREGNLWAAYAFVPAKSADYVGGRYAVNDRINLSLYAINLEDVWNQYYWNSIYVIPLGKDDSLSFDFNMYRTLSEGGQKAGVINNTTWSLNTAYTFMAAHTISLGYQKVDGDTPYDYVGVGDGKGSDAIYLANSSQFSDFNGPNEQSLKLEYGVNFATYGLPGLTFRSRYTWGWDIDGTNAPAVSSYRNASGEPLYGADGKHHEIDSEFRYVIQGGVAKDLSFRVRGAIHSGNVDQGEGDIKQVRVIVDYPISIL</sequence>
<keyword evidence="2" id="KW-0813">Transport</keyword>
<gene>
    <name evidence="5" type="ORF">ALO88_00023</name>
</gene>
<feature type="signal peptide" evidence="4">
    <location>
        <begin position="1"/>
        <end position="33"/>
    </location>
</feature>
<dbReference type="PANTHER" id="PTHR34596">
    <property type="entry name" value="CHITOPORIN"/>
    <property type="match status" value="1"/>
</dbReference>
<evidence type="ECO:0000313" key="6">
    <source>
        <dbReference type="Proteomes" id="UP000050425"/>
    </source>
</evidence>
<evidence type="ECO:0000256" key="1">
    <source>
        <dbReference type="ARBA" id="ARBA00009075"/>
    </source>
</evidence>
<evidence type="ECO:0000256" key="4">
    <source>
        <dbReference type="SAM" id="SignalP"/>
    </source>
</evidence>
<dbReference type="PANTHER" id="PTHR34596:SF2">
    <property type="entry name" value="CHITOPORIN"/>
    <property type="match status" value="1"/>
</dbReference>
<dbReference type="AlphaFoldDB" id="A0A0P9M580"/>
<evidence type="ECO:0000256" key="3">
    <source>
        <dbReference type="ARBA" id="ARBA00022729"/>
    </source>
</evidence>
<comment type="caution">
    <text evidence="5">The sequence shown here is derived from an EMBL/GenBank/DDBJ whole genome shotgun (WGS) entry which is preliminary data.</text>
</comment>
<keyword evidence="3 4" id="KW-0732">Signal</keyword>
<dbReference type="Proteomes" id="UP000050425">
    <property type="component" value="Unassembled WGS sequence"/>
</dbReference>
<evidence type="ECO:0000256" key="2">
    <source>
        <dbReference type="ARBA" id="ARBA00022448"/>
    </source>
</evidence>
<dbReference type="InterPro" id="IPR023614">
    <property type="entry name" value="Porin_dom_sf"/>
</dbReference>
<protein>
    <submittedName>
        <fullName evidence="5">Outer membrane porin, OprD family</fullName>
    </submittedName>
</protein>
<reference evidence="5 6" key="1">
    <citation type="submission" date="2015-09" db="EMBL/GenBank/DDBJ databases">
        <title>Genome announcement of multiple Pseudomonas syringae strains.</title>
        <authorList>
            <person name="Thakur S."/>
            <person name="Wang P.W."/>
            <person name="Gong Y."/>
            <person name="Weir B.S."/>
            <person name="Guttman D.S."/>
        </authorList>
    </citation>
    <scope>NUCLEOTIDE SEQUENCE [LARGE SCALE GENOMIC DNA]</scope>
    <source>
        <strain evidence="5 6">ICMP4303</strain>
    </source>
</reference>
<proteinExistence type="inferred from homology"/>
<dbReference type="Pfam" id="PF03573">
    <property type="entry name" value="OprD"/>
    <property type="match status" value="1"/>
</dbReference>